<gene>
    <name evidence="1" type="ORF">KTA_04710</name>
</gene>
<protein>
    <submittedName>
        <fullName evidence="1">Uncharacterized protein</fullName>
    </submittedName>
</protein>
<evidence type="ECO:0000313" key="1">
    <source>
        <dbReference type="EMBL" id="BBH92272.1"/>
    </source>
</evidence>
<reference evidence="1" key="1">
    <citation type="submission" date="2018-12" db="EMBL/GenBank/DDBJ databases">
        <title>Novel natural products biosynthetic potential of the class Ktedonobacteria.</title>
        <authorList>
            <person name="Zheng Y."/>
            <person name="Saitou A."/>
            <person name="Wang C.M."/>
            <person name="Toyoda A."/>
            <person name="Minakuchi Y."/>
            <person name="Sekiguchi Y."/>
            <person name="Ueda K."/>
            <person name="Takano H."/>
            <person name="Sakai Y."/>
            <person name="Yokota A."/>
            <person name="Yabe S."/>
        </authorList>
    </citation>
    <scope>NUCLEOTIDE SEQUENCE</scope>
    <source>
        <strain evidence="1">A3-2</strain>
    </source>
</reference>
<name>A0A455SZE5_9CHLR</name>
<accession>A0A455SZE5</accession>
<dbReference type="EMBL" id="AP019377">
    <property type="protein sequence ID" value="BBH92272.1"/>
    <property type="molecule type" value="Genomic_DNA"/>
</dbReference>
<proteinExistence type="predicted"/>
<dbReference type="AlphaFoldDB" id="A0A455SZE5"/>
<sequence>MTTDTTLASFAGTLADMPADELAQACVRYERFSLARTVPFPGYRRRHAILRRLCGVYPCRRSIPDWWYSMLNELPSSSTDSSLIRLLEEIEEEEFYGGCLLGTRAVHFKELGNRFAPRPAWAQSPRLARILQALGQGEMTEEARQRFLGWYQLYLNRGSKEEQRVFIVSAHAWDVLSMGSGKGYRTCQALDGDAPQCRRLPTNLLDSGMLVAYVPASLEAIQDRWTLRRMEARCILRLLFCPRFRRWIIYIDRCYGDVSLVQALREGIVQQLQQRGIAYWWPDLSPSSLEDDDFLVEGPLQFFPAPFSWPYLDSWRMDWNDCRRGERIYCRLRGYLRLSMHMQAQLSGQNP</sequence>
<organism evidence="1">
    <name type="scientific">Thermogemmatispora argillosa</name>
    <dbReference type="NCBI Taxonomy" id="2045280"/>
    <lineage>
        <taxon>Bacteria</taxon>
        <taxon>Bacillati</taxon>
        <taxon>Chloroflexota</taxon>
        <taxon>Ktedonobacteria</taxon>
        <taxon>Thermogemmatisporales</taxon>
        <taxon>Thermogemmatisporaceae</taxon>
        <taxon>Thermogemmatispora</taxon>
    </lineage>
</organism>